<feature type="binding site" evidence="9">
    <location>
        <position position="43"/>
    </location>
    <ligand>
        <name>ATP</name>
        <dbReference type="ChEBI" id="CHEBI:30616"/>
    </ligand>
</feature>
<comment type="catalytic activity">
    <reaction evidence="8">
        <text>L-seryl-[protein] + ATP = O-phospho-L-seryl-[protein] + ADP + H(+)</text>
        <dbReference type="Rhea" id="RHEA:17989"/>
        <dbReference type="Rhea" id="RHEA-COMP:9863"/>
        <dbReference type="Rhea" id="RHEA-COMP:11604"/>
        <dbReference type="ChEBI" id="CHEBI:15378"/>
        <dbReference type="ChEBI" id="CHEBI:29999"/>
        <dbReference type="ChEBI" id="CHEBI:30616"/>
        <dbReference type="ChEBI" id="CHEBI:83421"/>
        <dbReference type="ChEBI" id="CHEBI:456216"/>
        <dbReference type="EC" id="2.7.11.1"/>
    </reaction>
</comment>
<evidence type="ECO:0000256" key="8">
    <source>
        <dbReference type="ARBA" id="ARBA00048679"/>
    </source>
</evidence>
<evidence type="ECO:0000256" key="5">
    <source>
        <dbReference type="ARBA" id="ARBA00022777"/>
    </source>
</evidence>
<dbReference type="SUPFAM" id="SSF56112">
    <property type="entry name" value="Protein kinase-like (PK-like)"/>
    <property type="match status" value="1"/>
</dbReference>
<dbReference type="EC" id="2.7.11.1" evidence="1"/>
<dbReference type="GO" id="GO:0004674">
    <property type="term" value="F:protein serine/threonine kinase activity"/>
    <property type="evidence" value="ECO:0007669"/>
    <property type="project" value="UniProtKB-KW"/>
</dbReference>
<evidence type="ECO:0000256" key="7">
    <source>
        <dbReference type="ARBA" id="ARBA00047899"/>
    </source>
</evidence>
<dbReference type="InterPro" id="IPR000719">
    <property type="entry name" value="Prot_kinase_dom"/>
</dbReference>
<dbReference type="InterPro" id="IPR017441">
    <property type="entry name" value="Protein_kinase_ATP_BS"/>
</dbReference>
<dbReference type="PANTHER" id="PTHR43289">
    <property type="entry name" value="MITOGEN-ACTIVATED PROTEIN KINASE KINASE KINASE 20-RELATED"/>
    <property type="match status" value="1"/>
</dbReference>
<protein>
    <recommendedName>
        <fullName evidence="1">non-specific serine/threonine protein kinase</fullName>
        <ecNumber evidence="1">2.7.11.1</ecNumber>
    </recommendedName>
</protein>
<reference evidence="11 12" key="1">
    <citation type="submission" date="2017-10" db="EMBL/GenBank/DDBJ databases">
        <title>Novel microbial diversity and functional potential in the marine mammal oral microbiome.</title>
        <authorList>
            <person name="Dudek N.K."/>
            <person name="Sun C.L."/>
            <person name="Burstein D."/>
            <person name="Kantor R.S."/>
            <person name="Aliaga Goltsman D.S."/>
            <person name="Bik E.M."/>
            <person name="Thomas B.C."/>
            <person name="Banfield J.F."/>
            <person name="Relman D.A."/>
        </authorList>
    </citation>
    <scope>NUCLEOTIDE SEQUENCE [LARGE SCALE GENOMIC DNA]</scope>
    <source>
        <strain evidence="11">DOLJORAL78_61_10</strain>
    </source>
</reference>
<comment type="catalytic activity">
    <reaction evidence="7">
        <text>L-threonyl-[protein] + ATP = O-phospho-L-threonyl-[protein] + ADP + H(+)</text>
        <dbReference type="Rhea" id="RHEA:46608"/>
        <dbReference type="Rhea" id="RHEA-COMP:11060"/>
        <dbReference type="Rhea" id="RHEA-COMP:11605"/>
        <dbReference type="ChEBI" id="CHEBI:15378"/>
        <dbReference type="ChEBI" id="CHEBI:30013"/>
        <dbReference type="ChEBI" id="CHEBI:30616"/>
        <dbReference type="ChEBI" id="CHEBI:61977"/>
        <dbReference type="ChEBI" id="CHEBI:456216"/>
        <dbReference type="EC" id="2.7.11.1"/>
    </reaction>
</comment>
<dbReference type="CDD" id="cd14014">
    <property type="entry name" value="STKc_PknB_like"/>
    <property type="match status" value="1"/>
</dbReference>
<evidence type="ECO:0000313" key="11">
    <source>
        <dbReference type="EMBL" id="PIE31520.1"/>
    </source>
</evidence>
<accession>A0A2G6K7Y7</accession>
<gene>
    <name evidence="11" type="ORF">CSA55_05525</name>
</gene>
<dbReference type="FunFam" id="3.30.200.20:FF:000035">
    <property type="entry name" value="Serine/threonine protein kinase Stk1"/>
    <property type="match status" value="1"/>
</dbReference>
<feature type="non-terminal residue" evidence="11">
    <location>
        <position position="129"/>
    </location>
</feature>
<evidence type="ECO:0000256" key="1">
    <source>
        <dbReference type="ARBA" id="ARBA00012513"/>
    </source>
</evidence>
<evidence type="ECO:0000256" key="9">
    <source>
        <dbReference type="PROSITE-ProRule" id="PRU10141"/>
    </source>
</evidence>
<feature type="domain" description="Protein kinase" evidence="10">
    <location>
        <begin position="14"/>
        <end position="129"/>
    </location>
</feature>
<dbReference type="SMART" id="SM00220">
    <property type="entry name" value="S_TKc"/>
    <property type="match status" value="1"/>
</dbReference>
<keyword evidence="4 9" id="KW-0547">Nucleotide-binding</keyword>
<dbReference type="PROSITE" id="PS00107">
    <property type="entry name" value="PROTEIN_KINASE_ATP"/>
    <property type="match status" value="1"/>
</dbReference>
<evidence type="ECO:0000256" key="2">
    <source>
        <dbReference type="ARBA" id="ARBA00022527"/>
    </source>
</evidence>
<sequence>MTNSADATVINDRYQINKRIGRGGMADVFSAHDLLLDRQVAIKVLFPEFAVDPNFVERFRREAQAAANLSHPNIVNVYDWGKYQGTYFIAMEHVQGRTLAEILKTTKRLKPMQAAEIASEVAAALGLAH</sequence>
<evidence type="ECO:0000256" key="6">
    <source>
        <dbReference type="ARBA" id="ARBA00022840"/>
    </source>
</evidence>
<evidence type="ECO:0000259" key="10">
    <source>
        <dbReference type="PROSITE" id="PS50011"/>
    </source>
</evidence>
<dbReference type="EMBL" id="PDSL01000079">
    <property type="protein sequence ID" value="PIE31520.1"/>
    <property type="molecule type" value="Genomic_DNA"/>
</dbReference>
<keyword evidence="6 9" id="KW-0067">ATP-binding</keyword>
<keyword evidence="5 11" id="KW-0418">Kinase</keyword>
<keyword evidence="3" id="KW-0808">Transferase</keyword>
<evidence type="ECO:0000256" key="3">
    <source>
        <dbReference type="ARBA" id="ARBA00022679"/>
    </source>
</evidence>
<dbReference type="STRING" id="1313172.YM304_02120"/>
<evidence type="ECO:0000256" key="4">
    <source>
        <dbReference type="ARBA" id="ARBA00022741"/>
    </source>
</evidence>
<comment type="caution">
    <text evidence="11">The sequence shown here is derived from an EMBL/GenBank/DDBJ whole genome shotgun (WGS) entry which is preliminary data.</text>
</comment>
<proteinExistence type="predicted"/>
<dbReference type="Pfam" id="PF00069">
    <property type="entry name" value="Pkinase"/>
    <property type="match status" value="1"/>
</dbReference>
<dbReference type="InterPro" id="IPR011009">
    <property type="entry name" value="Kinase-like_dom_sf"/>
</dbReference>
<dbReference type="AlphaFoldDB" id="A0A2G6K7Y7"/>
<name>A0A2G6K7Y7_9ACTN</name>
<keyword evidence="2 11" id="KW-0723">Serine/threonine-protein kinase</keyword>
<dbReference type="GO" id="GO:0005524">
    <property type="term" value="F:ATP binding"/>
    <property type="evidence" value="ECO:0007669"/>
    <property type="project" value="UniProtKB-UniRule"/>
</dbReference>
<organism evidence="11 12">
    <name type="scientific">Ilumatobacter coccineus</name>
    <dbReference type="NCBI Taxonomy" id="467094"/>
    <lineage>
        <taxon>Bacteria</taxon>
        <taxon>Bacillati</taxon>
        <taxon>Actinomycetota</taxon>
        <taxon>Acidimicrobiia</taxon>
        <taxon>Acidimicrobiales</taxon>
        <taxon>Ilumatobacteraceae</taxon>
        <taxon>Ilumatobacter</taxon>
    </lineage>
</organism>
<evidence type="ECO:0000313" key="12">
    <source>
        <dbReference type="Proteomes" id="UP000230914"/>
    </source>
</evidence>
<dbReference type="Gene3D" id="3.30.200.20">
    <property type="entry name" value="Phosphorylase Kinase, domain 1"/>
    <property type="match status" value="1"/>
</dbReference>
<dbReference type="PANTHER" id="PTHR43289:SF34">
    <property type="entry name" value="SERINE_THREONINE-PROTEIN KINASE YBDM-RELATED"/>
    <property type="match status" value="1"/>
</dbReference>
<dbReference type="Proteomes" id="UP000230914">
    <property type="component" value="Unassembled WGS sequence"/>
</dbReference>
<dbReference type="PROSITE" id="PS50011">
    <property type="entry name" value="PROTEIN_KINASE_DOM"/>
    <property type="match status" value="1"/>
</dbReference>